<name>A0A9X1PQN9_9BACT</name>
<accession>A0A9X1PQN9</accession>
<evidence type="ECO:0000313" key="1">
    <source>
        <dbReference type="EMBL" id="MCF0063918.1"/>
    </source>
</evidence>
<dbReference type="Proteomes" id="UP001139000">
    <property type="component" value="Unassembled WGS sequence"/>
</dbReference>
<dbReference type="RefSeq" id="WP_234656820.1">
    <property type="nucleotide sequence ID" value="NZ_CP094997.1"/>
</dbReference>
<sequence>MNFEIIATPHFQREFKKLLKKFPSLHSDILTLSKTLRDNPITGNEVFKNCYKIRFAIKSKGKGKSGGGRLITYVQVTNGRVYLLAIFDKSEKENVTDAYLKQLLKELLAL</sequence>
<dbReference type="EMBL" id="JAJTTC010000006">
    <property type="protein sequence ID" value="MCF0063918.1"/>
    <property type="molecule type" value="Genomic_DNA"/>
</dbReference>
<dbReference type="PIRSF" id="PIRSF039032">
    <property type="entry name" value="HigB-2"/>
    <property type="match status" value="1"/>
</dbReference>
<proteinExistence type="predicted"/>
<dbReference type="InterPro" id="IPR009387">
    <property type="entry name" value="HigB-2"/>
</dbReference>
<reference evidence="1" key="1">
    <citation type="submission" date="2021-12" db="EMBL/GenBank/DDBJ databases">
        <title>Novel species in genus Dyadobacter.</title>
        <authorList>
            <person name="Ma C."/>
        </authorList>
    </citation>
    <scope>NUCLEOTIDE SEQUENCE</scope>
    <source>
        <strain evidence="1">LJ419</strain>
    </source>
</reference>
<dbReference type="AlphaFoldDB" id="A0A9X1PQN9"/>
<evidence type="ECO:0008006" key="3">
    <source>
        <dbReference type="Google" id="ProtNLM"/>
    </source>
</evidence>
<evidence type="ECO:0000313" key="2">
    <source>
        <dbReference type="Proteomes" id="UP001139000"/>
    </source>
</evidence>
<comment type="caution">
    <text evidence="1">The sequence shown here is derived from an EMBL/GenBank/DDBJ whole genome shotgun (WGS) entry which is preliminary data.</text>
</comment>
<keyword evidence="2" id="KW-1185">Reference proteome</keyword>
<organism evidence="1 2">
    <name type="scientific">Dyadobacter chenwenxiniae</name>
    <dbReference type="NCBI Taxonomy" id="2906456"/>
    <lineage>
        <taxon>Bacteria</taxon>
        <taxon>Pseudomonadati</taxon>
        <taxon>Bacteroidota</taxon>
        <taxon>Cytophagia</taxon>
        <taxon>Cytophagales</taxon>
        <taxon>Spirosomataceae</taxon>
        <taxon>Dyadobacter</taxon>
    </lineage>
</organism>
<gene>
    <name evidence="1" type="ORF">LXM26_20550</name>
</gene>
<protein>
    <recommendedName>
        <fullName evidence="3">mRNA-degrading endonuclease RelE, toxin component of the RelBE toxin-antitoxin system</fullName>
    </recommendedName>
</protein>